<feature type="transmembrane region" description="Helical" evidence="1">
    <location>
        <begin position="212"/>
        <end position="232"/>
    </location>
</feature>
<dbReference type="Gene3D" id="3.30.450.20">
    <property type="entry name" value="PAS domain"/>
    <property type="match status" value="1"/>
</dbReference>
<keyword evidence="1" id="KW-1133">Transmembrane helix</keyword>
<dbReference type="PROSITE" id="PS50887">
    <property type="entry name" value="GGDEF"/>
    <property type="match status" value="1"/>
</dbReference>
<dbReference type="SUPFAM" id="SSF55073">
    <property type="entry name" value="Nucleotide cyclase"/>
    <property type="match status" value="1"/>
</dbReference>
<feature type="domain" description="EAL" evidence="3">
    <location>
        <begin position="595"/>
        <end position="849"/>
    </location>
</feature>
<dbReference type="InterPro" id="IPR003660">
    <property type="entry name" value="HAMP_dom"/>
</dbReference>
<dbReference type="CDD" id="cd00130">
    <property type="entry name" value="PAS"/>
    <property type="match status" value="1"/>
</dbReference>
<organism evidence="6 7">
    <name type="scientific">Catenovulum sediminis</name>
    <dbReference type="NCBI Taxonomy" id="1740262"/>
    <lineage>
        <taxon>Bacteria</taxon>
        <taxon>Pseudomonadati</taxon>
        <taxon>Pseudomonadota</taxon>
        <taxon>Gammaproteobacteria</taxon>
        <taxon>Alteromonadales</taxon>
        <taxon>Alteromonadaceae</taxon>
        <taxon>Catenovulum</taxon>
    </lineage>
</organism>
<dbReference type="PROSITE" id="PS50112">
    <property type="entry name" value="PAS"/>
    <property type="match status" value="1"/>
</dbReference>
<evidence type="ECO:0000313" key="7">
    <source>
        <dbReference type="Proteomes" id="UP001467690"/>
    </source>
</evidence>
<dbReference type="InterPro" id="IPR001633">
    <property type="entry name" value="EAL_dom"/>
</dbReference>
<dbReference type="NCBIfam" id="TIGR00229">
    <property type="entry name" value="sensory_box"/>
    <property type="match status" value="1"/>
</dbReference>
<dbReference type="PANTHER" id="PTHR44757">
    <property type="entry name" value="DIGUANYLATE CYCLASE DGCP"/>
    <property type="match status" value="1"/>
</dbReference>
<keyword evidence="1" id="KW-0812">Transmembrane</keyword>
<dbReference type="NCBIfam" id="TIGR00254">
    <property type="entry name" value="GGDEF"/>
    <property type="match status" value="1"/>
</dbReference>
<dbReference type="PROSITE" id="PS50885">
    <property type="entry name" value="HAMP"/>
    <property type="match status" value="1"/>
</dbReference>
<dbReference type="EMBL" id="JBELOE010000265">
    <property type="protein sequence ID" value="MER2493654.1"/>
    <property type="molecule type" value="Genomic_DNA"/>
</dbReference>
<evidence type="ECO:0000259" key="4">
    <source>
        <dbReference type="PROSITE" id="PS50885"/>
    </source>
</evidence>
<dbReference type="Pfam" id="PF00563">
    <property type="entry name" value="EAL"/>
    <property type="match status" value="1"/>
</dbReference>
<name>A0ABV1RL38_9ALTE</name>
<feature type="domain" description="PAS" evidence="2">
    <location>
        <begin position="287"/>
        <end position="360"/>
    </location>
</feature>
<evidence type="ECO:0000313" key="6">
    <source>
        <dbReference type="EMBL" id="MER2493654.1"/>
    </source>
</evidence>
<dbReference type="CDD" id="cd01949">
    <property type="entry name" value="GGDEF"/>
    <property type="match status" value="1"/>
</dbReference>
<comment type="caution">
    <text evidence="6">The sequence shown here is derived from an EMBL/GenBank/DDBJ whole genome shotgun (WGS) entry which is preliminary data.</text>
</comment>
<dbReference type="InterPro" id="IPR035965">
    <property type="entry name" value="PAS-like_dom_sf"/>
</dbReference>
<gene>
    <name evidence="6" type="ORF">ABS311_17380</name>
</gene>
<dbReference type="Proteomes" id="UP001467690">
    <property type="component" value="Unassembled WGS sequence"/>
</dbReference>
<feature type="domain" description="HAMP" evidence="4">
    <location>
        <begin position="242"/>
        <end position="289"/>
    </location>
</feature>
<accession>A0ABV1RL38</accession>
<dbReference type="InterPro" id="IPR052155">
    <property type="entry name" value="Biofilm_reg_signaling"/>
</dbReference>
<dbReference type="Gene3D" id="3.30.70.270">
    <property type="match status" value="1"/>
</dbReference>
<sequence>MKRMQRAIIFASSGVLLLFVLLGLASEQALEKWKQTHQSQLVNSQLQSVDYLFQQHYALSQLKVEQLKQTSDKSLWLDENPSFAMAVGSDLQVLWQIYLTQDNVLATSLPTSFNKNILEFLISEHDSSTGITQLNKNDWALVSIVEANGGQYIYGTLLPSDSLLATPSYVVAETSTPFNLTHHIVLEDLLTQQNVAIPLKIDTNRAFYNQPIIVLAALIFILSLASVVMLLYSRKVSAQQHLNRLQQEVSRIKPNSESERRVGDYQTGEIGALAGSINDMLDELFAAKEFNKVTLNSIGDAVITTDLHGIVTFCNAATFKIIKTTEQEILGKHIADVLPFSDAEDSKRLRRVLKDVIRNGHDSVSAGERYMHRLNRELEILYIEKHITLLRNPEKELVGTVMVLRDMTQSERLRKKLNFQASYDIVTKLLNRHKYEEMLNEAVHNAKMERREHVLCQIDLDRFKLINDSAGHAAGDQLLYEIGGILKSFLRKTDVCARIGGDEYGIILFDAHLEHGLAIFDKILSQIKEYRFIWGGKIHSIGASVGVTIVNSDTHNAAEARREADAACYMAKNVGMNNIRVFDPNNEKLNSHHQAPRWAARINDALVNDKFELFFQRINPTIGVSEREHIEILLRMIDDDGILLAPGMFLPAAERFRLTPKIDRWVIKTVFRWISSRPQLWKKVTLSINLSGESLNDEKLFSYIIDLHEKIGFPPETICFEVTETAAVANLVVGRELIMKLKSHGFTFALDDFGKGFSSYSYLQNLPAEYVKIDGGFVKEMTMNDRDREIVRSIHQISNVMGMKTIAEYVEDDNILDALREIGVDYAQGFGIQKPASLSGFVSLDEALNAESSAINEELRDSLNATPDAFIVEEER</sequence>
<dbReference type="CDD" id="cd01948">
    <property type="entry name" value="EAL"/>
    <property type="match status" value="1"/>
</dbReference>
<dbReference type="SMART" id="SM00091">
    <property type="entry name" value="PAS"/>
    <property type="match status" value="1"/>
</dbReference>
<dbReference type="SMART" id="SM00052">
    <property type="entry name" value="EAL"/>
    <property type="match status" value="1"/>
</dbReference>
<dbReference type="Pfam" id="PF00990">
    <property type="entry name" value="GGDEF"/>
    <property type="match status" value="1"/>
</dbReference>
<dbReference type="InterPro" id="IPR000014">
    <property type="entry name" value="PAS"/>
</dbReference>
<dbReference type="PROSITE" id="PS50883">
    <property type="entry name" value="EAL"/>
    <property type="match status" value="1"/>
</dbReference>
<dbReference type="Gene3D" id="3.20.20.450">
    <property type="entry name" value="EAL domain"/>
    <property type="match status" value="1"/>
</dbReference>
<dbReference type="Pfam" id="PF00989">
    <property type="entry name" value="PAS"/>
    <property type="match status" value="1"/>
</dbReference>
<dbReference type="PANTHER" id="PTHR44757:SF4">
    <property type="entry name" value="DIGUANYLATE CYCLASE DGCE-RELATED"/>
    <property type="match status" value="1"/>
</dbReference>
<dbReference type="RefSeq" id="WP_350402723.1">
    <property type="nucleotide sequence ID" value="NZ_JBELOE010000265.1"/>
</dbReference>
<evidence type="ECO:0000259" key="2">
    <source>
        <dbReference type="PROSITE" id="PS50112"/>
    </source>
</evidence>
<reference evidence="6 7" key="1">
    <citation type="submission" date="2024-06" db="EMBL/GenBank/DDBJ databases">
        <authorList>
            <person name="Chen R.Y."/>
        </authorList>
    </citation>
    <scope>NUCLEOTIDE SEQUENCE [LARGE SCALE GENOMIC DNA]</scope>
    <source>
        <strain evidence="6 7">D2</strain>
    </source>
</reference>
<feature type="domain" description="GGDEF" evidence="5">
    <location>
        <begin position="451"/>
        <end position="584"/>
    </location>
</feature>
<dbReference type="SMART" id="SM00267">
    <property type="entry name" value="GGDEF"/>
    <property type="match status" value="1"/>
</dbReference>
<dbReference type="SUPFAM" id="SSF55785">
    <property type="entry name" value="PYP-like sensor domain (PAS domain)"/>
    <property type="match status" value="1"/>
</dbReference>
<dbReference type="InterPro" id="IPR035919">
    <property type="entry name" value="EAL_sf"/>
</dbReference>
<keyword evidence="1" id="KW-0472">Membrane</keyword>
<protein>
    <submittedName>
        <fullName evidence="6">EAL domain-containing protein</fullName>
    </submittedName>
</protein>
<dbReference type="SUPFAM" id="SSF141868">
    <property type="entry name" value="EAL domain-like"/>
    <property type="match status" value="1"/>
</dbReference>
<dbReference type="InterPro" id="IPR013767">
    <property type="entry name" value="PAS_fold"/>
</dbReference>
<proteinExistence type="predicted"/>
<dbReference type="Gene3D" id="6.10.340.10">
    <property type="match status" value="1"/>
</dbReference>
<evidence type="ECO:0000259" key="3">
    <source>
        <dbReference type="PROSITE" id="PS50883"/>
    </source>
</evidence>
<dbReference type="InterPro" id="IPR000160">
    <property type="entry name" value="GGDEF_dom"/>
</dbReference>
<keyword evidence="7" id="KW-1185">Reference proteome</keyword>
<evidence type="ECO:0000256" key="1">
    <source>
        <dbReference type="SAM" id="Phobius"/>
    </source>
</evidence>
<dbReference type="InterPro" id="IPR043128">
    <property type="entry name" value="Rev_trsase/Diguanyl_cyclase"/>
</dbReference>
<evidence type="ECO:0000259" key="5">
    <source>
        <dbReference type="PROSITE" id="PS50887"/>
    </source>
</evidence>
<dbReference type="InterPro" id="IPR029787">
    <property type="entry name" value="Nucleotide_cyclase"/>
</dbReference>